<dbReference type="SMART" id="SM01321">
    <property type="entry name" value="Y1_Tnp"/>
    <property type="match status" value="1"/>
</dbReference>
<dbReference type="GO" id="GO:0004803">
    <property type="term" value="F:transposase activity"/>
    <property type="evidence" value="ECO:0007669"/>
    <property type="project" value="InterPro"/>
</dbReference>
<evidence type="ECO:0000313" key="2">
    <source>
        <dbReference type="EMBL" id="EDX78461.1"/>
    </source>
</evidence>
<dbReference type="Gene3D" id="3.30.70.1290">
    <property type="entry name" value="Transposase IS200-like"/>
    <property type="match status" value="1"/>
</dbReference>
<dbReference type="STRING" id="118168.MC7420_7114"/>
<dbReference type="AlphaFoldDB" id="B4VHE3"/>
<dbReference type="PANTHER" id="PTHR33360">
    <property type="entry name" value="TRANSPOSASE FOR INSERTION SEQUENCE ELEMENT IS200"/>
    <property type="match status" value="1"/>
</dbReference>
<keyword evidence="3" id="KW-1185">Reference proteome</keyword>
<proteinExistence type="predicted"/>
<dbReference type="SUPFAM" id="SSF143422">
    <property type="entry name" value="Transposase IS200-like"/>
    <property type="match status" value="1"/>
</dbReference>
<dbReference type="GO" id="GO:0006313">
    <property type="term" value="P:DNA transposition"/>
    <property type="evidence" value="ECO:0007669"/>
    <property type="project" value="InterPro"/>
</dbReference>
<dbReference type="InterPro" id="IPR036515">
    <property type="entry name" value="Transposase_17_sf"/>
</dbReference>
<dbReference type="Pfam" id="PF01797">
    <property type="entry name" value="Y1_Tnp"/>
    <property type="match status" value="1"/>
</dbReference>
<gene>
    <name evidence="2" type="ORF">MC7420_7114</name>
</gene>
<evidence type="ECO:0000313" key="3">
    <source>
        <dbReference type="Proteomes" id="UP000003835"/>
    </source>
</evidence>
<dbReference type="GO" id="GO:0003677">
    <property type="term" value="F:DNA binding"/>
    <property type="evidence" value="ECO:0007669"/>
    <property type="project" value="InterPro"/>
</dbReference>
<dbReference type="HOGENOM" id="CLU_101320_2_3_3"/>
<sequence length="104" mass="11559">MLQRLHEVLANVCIKTKCRLVEFSGEADHVHLLVDFHPDNNLSSLIGSMKSASSRIIRKDFAAQLSKTYTKSAFWSGSYYVASTGGAPIERIKAYIKSQDAPKN</sequence>
<dbReference type="NCBIfam" id="NF033573">
    <property type="entry name" value="transpos_IS200"/>
    <property type="match status" value="1"/>
</dbReference>
<feature type="domain" description="Transposase IS200-like" evidence="1">
    <location>
        <begin position="1"/>
        <end position="99"/>
    </location>
</feature>
<accession>B4VHE3</accession>
<evidence type="ECO:0000259" key="1">
    <source>
        <dbReference type="SMART" id="SM01321"/>
    </source>
</evidence>
<protein>
    <submittedName>
        <fullName evidence="2">Transposase IS200 like subfamily</fullName>
    </submittedName>
</protein>
<name>B4VHE3_9CYAN</name>
<dbReference type="Proteomes" id="UP000003835">
    <property type="component" value="Unassembled WGS sequence"/>
</dbReference>
<dbReference type="PANTHER" id="PTHR33360:SF2">
    <property type="entry name" value="TRANSPOSASE FOR INSERTION SEQUENCE ELEMENT IS200"/>
    <property type="match status" value="1"/>
</dbReference>
<reference evidence="2 3" key="1">
    <citation type="submission" date="2008-07" db="EMBL/GenBank/DDBJ databases">
        <authorList>
            <person name="Tandeau de Marsac N."/>
            <person name="Ferriera S."/>
            <person name="Johnson J."/>
            <person name="Kravitz S."/>
            <person name="Beeson K."/>
            <person name="Sutton G."/>
            <person name="Rogers Y.-H."/>
            <person name="Friedman R."/>
            <person name="Frazier M."/>
            <person name="Venter J.C."/>
        </authorList>
    </citation>
    <scope>NUCLEOTIDE SEQUENCE [LARGE SCALE GENOMIC DNA]</scope>
    <source>
        <strain evidence="2 3">PCC 7420</strain>
    </source>
</reference>
<organism evidence="2 3">
    <name type="scientific">Coleofasciculus chthonoplastes PCC 7420</name>
    <dbReference type="NCBI Taxonomy" id="118168"/>
    <lineage>
        <taxon>Bacteria</taxon>
        <taxon>Bacillati</taxon>
        <taxon>Cyanobacteriota</taxon>
        <taxon>Cyanophyceae</taxon>
        <taxon>Coleofasciculales</taxon>
        <taxon>Coleofasciculaceae</taxon>
        <taxon>Coleofasciculus</taxon>
    </lineage>
</organism>
<dbReference type="EMBL" id="DS989841">
    <property type="protein sequence ID" value="EDX78461.1"/>
    <property type="molecule type" value="Genomic_DNA"/>
</dbReference>
<dbReference type="InterPro" id="IPR002686">
    <property type="entry name" value="Transposase_17"/>
</dbReference>
<dbReference type="eggNOG" id="COG1943">
    <property type="taxonomic scope" value="Bacteria"/>
</dbReference>